<protein>
    <submittedName>
        <fullName evidence="1">Uncharacterized protein</fullName>
    </submittedName>
</protein>
<dbReference type="AlphaFoldDB" id="A0A8S1RH32"/>
<reference evidence="1" key="1">
    <citation type="submission" date="2021-01" db="EMBL/GenBank/DDBJ databases">
        <authorList>
            <consortium name="Genoscope - CEA"/>
            <person name="William W."/>
        </authorList>
    </citation>
    <scope>NUCLEOTIDE SEQUENCE</scope>
</reference>
<proteinExistence type="predicted"/>
<comment type="caution">
    <text evidence="1">The sequence shown here is derived from an EMBL/GenBank/DDBJ whole genome shotgun (WGS) entry which is preliminary data.</text>
</comment>
<evidence type="ECO:0000313" key="1">
    <source>
        <dbReference type="EMBL" id="CAD8126592.1"/>
    </source>
</evidence>
<organism evidence="1 2">
    <name type="scientific">Paramecium sonneborni</name>
    <dbReference type="NCBI Taxonomy" id="65129"/>
    <lineage>
        <taxon>Eukaryota</taxon>
        <taxon>Sar</taxon>
        <taxon>Alveolata</taxon>
        <taxon>Ciliophora</taxon>
        <taxon>Intramacronucleata</taxon>
        <taxon>Oligohymenophorea</taxon>
        <taxon>Peniculida</taxon>
        <taxon>Parameciidae</taxon>
        <taxon>Paramecium</taxon>
    </lineage>
</organism>
<name>A0A8S1RH32_9CILI</name>
<evidence type="ECO:0000313" key="2">
    <source>
        <dbReference type="Proteomes" id="UP000692954"/>
    </source>
</evidence>
<sequence>MYTNPDFCKPPQQPNSYTYQQIVEMYNQLYYSIHNQLFLLAMRNKTQLPIQQSNYITISDNEESIPQKEIKPTPSQPIQTIQTQKQITQMLDLDQLEVQALLLSNYQKGLFKNLKNFYLSNRKKKNKIKRQSSNKPFRCIQQIQISKEKQLLQLSQSNVKVRLIKVYEKNQDQCNYETLSKLKTSFSFANEDVAVILNISDKNYSKAESFIQHYGPDISYHLKSYKDQQIHQTTQKK</sequence>
<gene>
    <name evidence="1" type="ORF">PSON_ATCC_30995.1.T1680093</name>
</gene>
<keyword evidence="2" id="KW-1185">Reference proteome</keyword>
<accession>A0A8S1RH32</accession>
<dbReference type="Proteomes" id="UP000692954">
    <property type="component" value="Unassembled WGS sequence"/>
</dbReference>
<dbReference type="EMBL" id="CAJJDN010000168">
    <property type="protein sequence ID" value="CAD8126592.1"/>
    <property type="molecule type" value="Genomic_DNA"/>
</dbReference>